<dbReference type="GO" id="GO:0006423">
    <property type="term" value="P:cysteinyl-tRNA aminoacylation"/>
    <property type="evidence" value="ECO:0007669"/>
    <property type="project" value="TreeGrafter"/>
</dbReference>
<dbReference type="EMBL" id="MFZM01000016">
    <property type="protein sequence ID" value="OGK23836.1"/>
    <property type="molecule type" value="Genomic_DNA"/>
</dbReference>
<evidence type="ECO:0000256" key="2">
    <source>
        <dbReference type="ARBA" id="ARBA00011245"/>
    </source>
</evidence>
<keyword evidence="6" id="KW-0862">Zinc</keyword>
<dbReference type="SUPFAM" id="SSF47323">
    <property type="entry name" value="Anticodon-binding domain of a subclass of class I aminoacyl-tRNA synthetases"/>
    <property type="match status" value="1"/>
</dbReference>
<dbReference type="SUPFAM" id="SSF52374">
    <property type="entry name" value="Nucleotidylyl transferase"/>
    <property type="match status" value="1"/>
</dbReference>
<keyword evidence="5" id="KW-0547">Nucleotide-binding</keyword>
<dbReference type="GO" id="GO:0004817">
    <property type="term" value="F:cysteine-tRNA ligase activity"/>
    <property type="evidence" value="ECO:0007669"/>
    <property type="project" value="TreeGrafter"/>
</dbReference>
<comment type="caution">
    <text evidence="9">The sequence shown here is derived from an EMBL/GenBank/DDBJ whole genome shotgun (WGS) entry which is preliminary data.</text>
</comment>
<gene>
    <name evidence="9" type="ORF">A3C24_01550</name>
</gene>
<dbReference type="AlphaFoldDB" id="A0A1F7GZ70"/>
<dbReference type="PANTHER" id="PTHR10890">
    <property type="entry name" value="CYSTEINYL-TRNA SYNTHETASE"/>
    <property type="match status" value="1"/>
</dbReference>
<sequence>DALRILRPDIVVEATKHIADMISLISKLQQRGFVYETDEAMYFDTTKFDKYGALSGQNLADKMQKAREDVYIDSQKKHATDFVLWFKRVGRFKDHTMYWNSPWGDGFPGWHIECSAMSMKYLGETIDIHAGGVDHIPVHHENEIAQSECATEKTFVKYWFHSEFLKINGEKMSKSKGNLYTLDHLSEKNIDPLALRYLYLQTHYRQVMNFTWESLQAAQTALNKLKDSTLQLRQQTHRKELSDEKLNKVEEYSRSFKESISHDLQMPKALSTVWEVVKSNIPSNDKLELLYDFDHILGFGLPELNNDDIPHEIIELAENRKKLRASNDFKTADQIRSDIEERGYHLEDINGAYRIKKKPAS</sequence>
<evidence type="ECO:0000256" key="1">
    <source>
        <dbReference type="ARBA" id="ARBA00001947"/>
    </source>
</evidence>
<dbReference type="PANTHER" id="PTHR10890:SF3">
    <property type="entry name" value="CYSTEINE--TRNA LIGASE, CYTOPLASMIC"/>
    <property type="match status" value="1"/>
</dbReference>
<keyword evidence="7" id="KW-0067">ATP-binding</keyword>
<dbReference type="Gene3D" id="1.20.120.1910">
    <property type="entry name" value="Cysteine-tRNA ligase, C-terminal anti-codon recognition domain"/>
    <property type="match status" value="1"/>
</dbReference>
<dbReference type="GO" id="GO:0046872">
    <property type="term" value="F:metal ion binding"/>
    <property type="evidence" value="ECO:0007669"/>
    <property type="project" value="UniProtKB-KW"/>
</dbReference>
<dbReference type="InterPro" id="IPR032678">
    <property type="entry name" value="tRNA-synt_1_cat_dom"/>
</dbReference>
<organism evidence="9 10">
    <name type="scientific">Candidatus Roizmanbacteria bacterium RIFCSPHIGHO2_02_FULL_37_24</name>
    <dbReference type="NCBI Taxonomy" id="1802037"/>
    <lineage>
        <taxon>Bacteria</taxon>
        <taxon>Candidatus Roizmaniibacteriota</taxon>
    </lineage>
</organism>
<evidence type="ECO:0000256" key="6">
    <source>
        <dbReference type="ARBA" id="ARBA00022833"/>
    </source>
</evidence>
<evidence type="ECO:0000256" key="3">
    <source>
        <dbReference type="ARBA" id="ARBA00022598"/>
    </source>
</evidence>
<accession>A0A1F7GZ70</accession>
<dbReference type="InterPro" id="IPR024909">
    <property type="entry name" value="Cys-tRNA/MSH_ligase"/>
</dbReference>
<evidence type="ECO:0000256" key="5">
    <source>
        <dbReference type="ARBA" id="ARBA00022741"/>
    </source>
</evidence>
<protein>
    <recommendedName>
        <fullName evidence="8">tRNA synthetases class I catalytic domain-containing protein</fullName>
    </recommendedName>
</protein>
<comment type="cofactor">
    <cofactor evidence="1">
        <name>Zn(2+)</name>
        <dbReference type="ChEBI" id="CHEBI:29105"/>
    </cofactor>
</comment>
<dbReference type="Gene3D" id="3.40.50.620">
    <property type="entry name" value="HUPs"/>
    <property type="match status" value="1"/>
</dbReference>
<evidence type="ECO:0000313" key="9">
    <source>
        <dbReference type="EMBL" id="OGK23836.1"/>
    </source>
</evidence>
<dbReference type="PRINTS" id="PR00983">
    <property type="entry name" value="TRNASYNTHCYS"/>
</dbReference>
<evidence type="ECO:0000313" key="10">
    <source>
        <dbReference type="Proteomes" id="UP000177159"/>
    </source>
</evidence>
<evidence type="ECO:0000259" key="8">
    <source>
        <dbReference type="Pfam" id="PF01406"/>
    </source>
</evidence>
<feature type="non-terminal residue" evidence="9">
    <location>
        <position position="1"/>
    </location>
</feature>
<dbReference type="InterPro" id="IPR014729">
    <property type="entry name" value="Rossmann-like_a/b/a_fold"/>
</dbReference>
<evidence type="ECO:0000256" key="7">
    <source>
        <dbReference type="ARBA" id="ARBA00022840"/>
    </source>
</evidence>
<name>A0A1F7GZ70_9BACT</name>
<dbReference type="InterPro" id="IPR009080">
    <property type="entry name" value="tRNAsynth_Ia_anticodon-bd"/>
</dbReference>
<comment type="subunit">
    <text evidence="2">Monomer.</text>
</comment>
<dbReference type="Pfam" id="PF01406">
    <property type="entry name" value="tRNA-synt_1e"/>
    <property type="match status" value="1"/>
</dbReference>
<feature type="domain" description="tRNA synthetases class I catalytic" evidence="8">
    <location>
        <begin position="1"/>
        <end position="219"/>
    </location>
</feature>
<proteinExistence type="predicted"/>
<evidence type="ECO:0000256" key="4">
    <source>
        <dbReference type="ARBA" id="ARBA00022723"/>
    </source>
</evidence>
<dbReference type="Proteomes" id="UP000177159">
    <property type="component" value="Unassembled WGS sequence"/>
</dbReference>
<reference evidence="9 10" key="1">
    <citation type="journal article" date="2016" name="Nat. Commun.">
        <title>Thousands of microbial genomes shed light on interconnected biogeochemical processes in an aquifer system.</title>
        <authorList>
            <person name="Anantharaman K."/>
            <person name="Brown C.T."/>
            <person name="Hug L.A."/>
            <person name="Sharon I."/>
            <person name="Castelle C.J."/>
            <person name="Probst A.J."/>
            <person name="Thomas B.C."/>
            <person name="Singh A."/>
            <person name="Wilkins M.J."/>
            <person name="Karaoz U."/>
            <person name="Brodie E.L."/>
            <person name="Williams K.H."/>
            <person name="Hubbard S.S."/>
            <person name="Banfield J.F."/>
        </authorList>
    </citation>
    <scope>NUCLEOTIDE SEQUENCE [LARGE SCALE GENOMIC DNA]</scope>
</reference>
<dbReference type="GO" id="GO:0005524">
    <property type="term" value="F:ATP binding"/>
    <property type="evidence" value="ECO:0007669"/>
    <property type="project" value="UniProtKB-KW"/>
</dbReference>
<keyword evidence="4" id="KW-0479">Metal-binding</keyword>
<keyword evidence="3" id="KW-0436">Ligase</keyword>
<dbReference type="GO" id="GO:0005829">
    <property type="term" value="C:cytosol"/>
    <property type="evidence" value="ECO:0007669"/>
    <property type="project" value="TreeGrafter"/>
</dbReference>